<feature type="domain" description="Core-binding (CB)" evidence="6">
    <location>
        <begin position="86"/>
        <end position="166"/>
    </location>
</feature>
<dbReference type="EMBL" id="LN868938">
    <property type="protein sequence ID" value="CRY77572.1"/>
    <property type="molecule type" value="Genomic_DNA"/>
</dbReference>
<dbReference type="InterPro" id="IPR050090">
    <property type="entry name" value="Tyrosine_recombinase_XerCD"/>
</dbReference>
<proteinExistence type="inferred from homology"/>
<evidence type="ECO:0000259" key="6">
    <source>
        <dbReference type="PROSITE" id="PS51900"/>
    </source>
</evidence>
<dbReference type="GO" id="GO:0006310">
    <property type="term" value="P:DNA recombination"/>
    <property type="evidence" value="ECO:0007669"/>
    <property type="project" value="UniProtKB-KW"/>
</dbReference>
<dbReference type="Pfam" id="PF00589">
    <property type="entry name" value="Phage_integrase"/>
    <property type="match status" value="1"/>
</dbReference>
<dbReference type="Gene3D" id="1.10.443.10">
    <property type="entry name" value="Intergrase catalytic core"/>
    <property type="match status" value="1"/>
</dbReference>
<dbReference type="PROSITE" id="PS51898">
    <property type="entry name" value="TYR_RECOMBINASE"/>
    <property type="match status" value="1"/>
</dbReference>
<evidence type="ECO:0000259" key="5">
    <source>
        <dbReference type="PROSITE" id="PS51898"/>
    </source>
</evidence>
<keyword evidence="2 4" id="KW-0238">DNA-binding</keyword>
<dbReference type="KEGG" id="nfr:ERS450000_02471"/>
<dbReference type="PANTHER" id="PTHR30349:SF64">
    <property type="entry name" value="PROPHAGE INTEGRASE INTD-RELATED"/>
    <property type="match status" value="1"/>
</dbReference>
<dbReference type="InterPro" id="IPR002104">
    <property type="entry name" value="Integrase_catalytic"/>
</dbReference>
<keyword evidence="3" id="KW-0233">DNA recombination</keyword>
<dbReference type="InterPro" id="IPR044068">
    <property type="entry name" value="CB"/>
</dbReference>
<feature type="domain" description="Tyr recombinase" evidence="5">
    <location>
        <begin position="187"/>
        <end position="369"/>
    </location>
</feature>
<evidence type="ECO:0000313" key="8">
    <source>
        <dbReference type="Proteomes" id="UP000057820"/>
    </source>
</evidence>
<dbReference type="CDD" id="cd01189">
    <property type="entry name" value="INT_ICEBs1_C_like"/>
    <property type="match status" value="1"/>
</dbReference>
<dbReference type="Gene3D" id="1.10.150.130">
    <property type="match status" value="1"/>
</dbReference>
<dbReference type="InterPro" id="IPR010998">
    <property type="entry name" value="Integrase_recombinase_N"/>
</dbReference>
<reference evidence="8" key="1">
    <citation type="submission" date="2015-03" db="EMBL/GenBank/DDBJ databases">
        <authorList>
            <consortium name="Pathogen Informatics"/>
        </authorList>
    </citation>
    <scope>NUCLEOTIDE SEQUENCE [LARGE SCALE GENOMIC DNA]</scope>
    <source>
        <strain evidence="8">NCTC11134</strain>
    </source>
</reference>
<evidence type="ECO:0000256" key="3">
    <source>
        <dbReference type="ARBA" id="ARBA00023172"/>
    </source>
</evidence>
<gene>
    <name evidence="7" type="ORF">ERS450000_02471</name>
</gene>
<dbReference type="Proteomes" id="UP000057820">
    <property type="component" value="Chromosome 1"/>
</dbReference>
<evidence type="ECO:0000256" key="1">
    <source>
        <dbReference type="ARBA" id="ARBA00008857"/>
    </source>
</evidence>
<accession>A0A0H5NQJ5</accession>
<dbReference type="InterPro" id="IPR013762">
    <property type="entry name" value="Integrase-like_cat_sf"/>
</dbReference>
<dbReference type="PANTHER" id="PTHR30349">
    <property type="entry name" value="PHAGE INTEGRASE-RELATED"/>
    <property type="match status" value="1"/>
</dbReference>
<protein>
    <submittedName>
        <fullName evidence="7">Site-specific tyrosine recombinase XerC</fullName>
    </submittedName>
</protein>
<evidence type="ECO:0000256" key="2">
    <source>
        <dbReference type="ARBA" id="ARBA00023125"/>
    </source>
</evidence>
<evidence type="ECO:0000313" key="7">
    <source>
        <dbReference type="EMBL" id="CRY77572.1"/>
    </source>
</evidence>
<dbReference type="GO" id="GO:0015074">
    <property type="term" value="P:DNA integration"/>
    <property type="evidence" value="ECO:0007669"/>
    <property type="project" value="UniProtKB-KW"/>
</dbReference>
<dbReference type="InterPro" id="IPR011010">
    <property type="entry name" value="DNA_brk_join_enz"/>
</dbReference>
<evidence type="ECO:0000256" key="4">
    <source>
        <dbReference type="PROSITE-ProRule" id="PRU01248"/>
    </source>
</evidence>
<dbReference type="RefSeq" id="WP_060592649.1">
    <property type="nucleotide sequence ID" value="NZ_CP031418.1"/>
</dbReference>
<comment type="similarity">
    <text evidence="1">Belongs to the 'phage' integrase family.</text>
</comment>
<dbReference type="AlphaFoldDB" id="A0A0H5NQJ5"/>
<dbReference type="SUPFAM" id="SSF56349">
    <property type="entry name" value="DNA breaking-rejoining enzymes"/>
    <property type="match status" value="1"/>
</dbReference>
<dbReference type="GO" id="GO:0003677">
    <property type="term" value="F:DNA binding"/>
    <property type="evidence" value="ECO:0007669"/>
    <property type="project" value="UniProtKB-UniRule"/>
</dbReference>
<organism evidence="7 8">
    <name type="scientific">Nocardia farcinica</name>
    <dbReference type="NCBI Taxonomy" id="37329"/>
    <lineage>
        <taxon>Bacteria</taxon>
        <taxon>Bacillati</taxon>
        <taxon>Actinomycetota</taxon>
        <taxon>Actinomycetes</taxon>
        <taxon>Mycobacteriales</taxon>
        <taxon>Nocardiaceae</taxon>
        <taxon>Nocardia</taxon>
    </lineage>
</organism>
<dbReference type="PROSITE" id="PS51900">
    <property type="entry name" value="CB"/>
    <property type="match status" value="1"/>
</dbReference>
<name>A0A0H5NQJ5_NOCFR</name>
<sequence length="392" mass="43976">MAVRRNRRAGVEDLWTKEERCPDGTVQRVPSKLHGKGKRWRARYVDDIGQEHTKRFARKTDAQTWLDSQVSSLVQGAHVAPRDMRRTVSEWCDLWLKGYANNRDGTVRQARVHIAQINAEFGNVPLAAIRPSAIKTWTAKLKARGHEPSYIYALHSRLSQILSDAVLDGVLARNPCSRRTAPPMGKQKVYCATTEQVWALYELMPEHLRPAILLGAFAGLRISEACGLRVQDVDFVRGVVHPKQQWPARELKTDGSAAPIPIPRELALMLASAVQQRPGERVLTDDDGKPVPPWQIDRALRAVRAEVVGLPEEFGFQDLRHYLASLLIANGANIKVVQARMRHATAKTTLDTYGHLWPDADESTRRVIAAVITERVDSIPATAYPLRTERAN</sequence>